<dbReference type="EMBL" id="HBJA01006214">
    <property type="protein sequence ID" value="CAE0790869.1"/>
    <property type="molecule type" value="Transcribed_RNA"/>
</dbReference>
<protein>
    <submittedName>
        <fullName evidence="2">Uncharacterized protein</fullName>
    </submittedName>
</protein>
<gene>
    <name evidence="2" type="ORF">EGYM00163_LOCUS1983</name>
</gene>
<evidence type="ECO:0000313" key="2">
    <source>
        <dbReference type="EMBL" id="CAE0790869.1"/>
    </source>
</evidence>
<organism evidence="2">
    <name type="scientific">Eutreptiella gymnastica</name>
    <dbReference type="NCBI Taxonomy" id="73025"/>
    <lineage>
        <taxon>Eukaryota</taxon>
        <taxon>Discoba</taxon>
        <taxon>Euglenozoa</taxon>
        <taxon>Euglenida</taxon>
        <taxon>Spirocuta</taxon>
        <taxon>Euglenophyceae</taxon>
        <taxon>Eutreptiales</taxon>
        <taxon>Eutreptiaceae</taxon>
        <taxon>Eutreptiella</taxon>
    </lineage>
</organism>
<sequence length="164" mass="19530">MHQQLYLKWQAAEYEQVLDQCRVLHEAWDCDRFTYSWLFSSCTSVSQLDRCYEQYLRHAELPAKDPEWETPARYQWGWKFWYVYVAETLDAELVAHLTELTKAHCKPRQGRPEVMTMAGVEIYEKGQEHYNSHIKELKAAIEKETKGKGKRSSNPEKRKKPEKT</sequence>
<feature type="region of interest" description="Disordered" evidence="1">
    <location>
        <begin position="141"/>
        <end position="164"/>
    </location>
</feature>
<dbReference type="AlphaFoldDB" id="A0A7S4C9C8"/>
<accession>A0A7S4C9C8</accession>
<proteinExistence type="predicted"/>
<evidence type="ECO:0000256" key="1">
    <source>
        <dbReference type="SAM" id="MobiDB-lite"/>
    </source>
</evidence>
<reference evidence="2" key="1">
    <citation type="submission" date="2021-01" db="EMBL/GenBank/DDBJ databases">
        <authorList>
            <person name="Corre E."/>
            <person name="Pelletier E."/>
            <person name="Niang G."/>
            <person name="Scheremetjew M."/>
            <person name="Finn R."/>
            <person name="Kale V."/>
            <person name="Holt S."/>
            <person name="Cochrane G."/>
            <person name="Meng A."/>
            <person name="Brown T."/>
            <person name="Cohen L."/>
        </authorList>
    </citation>
    <scope>NUCLEOTIDE SEQUENCE</scope>
    <source>
        <strain evidence="2">CCMP1594</strain>
    </source>
</reference>
<name>A0A7S4C9C8_9EUGL</name>